<dbReference type="InterPro" id="IPR014284">
    <property type="entry name" value="RNA_pol_sigma-70_dom"/>
</dbReference>
<evidence type="ECO:0000259" key="8">
    <source>
        <dbReference type="Pfam" id="PF08281"/>
    </source>
</evidence>
<dbReference type="Proteomes" id="UP000184501">
    <property type="component" value="Unassembled WGS sequence"/>
</dbReference>
<dbReference type="SUPFAM" id="SSF88659">
    <property type="entry name" value="Sigma3 and sigma4 domains of RNA polymerase sigma factors"/>
    <property type="match status" value="1"/>
</dbReference>
<evidence type="ECO:0000256" key="1">
    <source>
        <dbReference type="ARBA" id="ARBA00010641"/>
    </source>
</evidence>
<evidence type="ECO:0000256" key="5">
    <source>
        <dbReference type="ARBA" id="ARBA00023163"/>
    </source>
</evidence>
<feature type="region of interest" description="Disordered" evidence="6">
    <location>
        <begin position="1"/>
        <end position="43"/>
    </location>
</feature>
<dbReference type="Pfam" id="PF04542">
    <property type="entry name" value="Sigma70_r2"/>
    <property type="match status" value="1"/>
</dbReference>
<evidence type="ECO:0000313" key="10">
    <source>
        <dbReference type="Proteomes" id="UP000184501"/>
    </source>
</evidence>
<dbReference type="SUPFAM" id="SSF88946">
    <property type="entry name" value="Sigma2 domain of RNA polymerase sigma factors"/>
    <property type="match status" value="1"/>
</dbReference>
<evidence type="ECO:0000313" key="9">
    <source>
        <dbReference type="EMBL" id="SHF07739.1"/>
    </source>
</evidence>
<comment type="similarity">
    <text evidence="1">Belongs to the sigma-70 factor family. ECF subfamily.</text>
</comment>
<dbReference type="PANTHER" id="PTHR30173:SF36">
    <property type="entry name" value="ECF RNA POLYMERASE SIGMA FACTOR SIGJ"/>
    <property type="match status" value="1"/>
</dbReference>
<dbReference type="GO" id="GO:0016987">
    <property type="term" value="F:sigma factor activity"/>
    <property type="evidence" value="ECO:0007669"/>
    <property type="project" value="UniProtKB-KW"/>
</dbReference>
<dbReference type="InterPro" id="IPR013325">
    <property type="entry name" value="RNA_pol_sigma_r2"/>
</dbReference>
<feature type="domain" description="RNA polymerase sigma factor 70 region 4 type 2" evidence="8">
    <location>
        <begin position="147"/>
        <end position="194"/>
    </location>
</feature>
<evidence type="ECO:0000256" key="3">
    <source>
        <dbReference type="ARBA" id="ARBA00023015"/>
    </source>
</evidence>
<dbReference type="InterPro" id="IPR013249">
    <property type="entry name" value="RNA_pol_sigma70_r4_t2"/>
</dbReference>
<evidence type="ECO:0000256" key="2">
    <source>
        <dbReference type="ARBA" id="ARBA00011344"/>
    </source>
</evidence>
<dbReference type="Gene3D" id="3.10.450.50">
    <property type="match status" value="1"/>
</dbReference>
<feature type="domain" description="RNA polymerase sigma-70 region 2" evidence="7">
    <location>
        <begin position="43"/>
        <end position="107"/>
    </location>
</feature>
<dbReference type="InterPro" id="IPR007627">
    <property type="entry name" value="RNA_pol_sigma70_r2"/>
</dbReference>
<keyword evidence="10" id="KW-1185">Reference proteome</keyword>
<protein>
    <submittedName>
        <fullName evidence="9">RNA polymerase, sigma subunit, ECF family</fullName>
    </submittedName>
</protein>
<gene>
    <name evidence="9" type="ORF">SAMN05444320_102438</name>
</gene>
<proteinExistence type="inferred from homology"/>
<comment type="subunit">
    <text evidence="2">Interacts transiently with the RNA polymerase catalytic core formed by RpoA, RpoB, RpoC and RpoZ (2 alpha, 1 beta, 1 beta' and 1 omega subunit) to form the RNA polymerase holoenzyme that can initiate transcription.</text>
</comment>
<sequence>MSGRKHVPGSVGAGPAAHSITSVDQPAPDPTREPRPAGTSVELFEEQRPRLVGLAYRLLGSASEAEDVVQDAFLRWNAVDPARIEVPAAWLTKVVTNLCLNQLTSARVRRERYVGPWLPEPVLTEADALGPLETVERRDSVSVGMLVLLERLTPPERAVFVLREAFGHSHREIAQILDIEEAHSRQLHRRARQHVGESRPRFTADSGQHRRIVERFLSATLHGDVAELERLLAADVVSWADGGGVVTAARRPVLGRDNVSRYLLGLGRRPEAAQVAVDFAEVNGQPAALLRFAGHLAAVITVETAEDRIIAVRSVFNPEKLGFLARQLA</sequence>
<dbReference type="NCBIfam" id="TIGR02957">
    <property type="entry name" value="SigX4"/>
    <property type="match status" value="1"/>
</dbReference>
<dbReference type="GO" id="GO:0006352">
    <property type="term" value="P:DNA-templated transcription initiation"/>
    <property type="evidence" value="ECO:0007669"/>
    <property type="project" value="InterPro"/>
</dbReference>
<dbReference type="SUPFAM" id="SSF54427">
    <property type="entry name" value="NTF2-like"/>
    <property type="match status" value="1"/>
</dbReference>
<keyword evidence="4" id="KW-0731">Sigma factor</keyword>
<dbReference type="PANTHER" id="PTHR30173">
    <property type="entry name" value="SIGMA 19 FACTOR"/>
    <property type="match status" value="1"/>
</dbReference>
<dbReference type="InterPro" id="IPR014303">
    <property type="entry name" value="RNA_pol_sigma-70_ECF"/>
</dbReference>
<organism evidence="9 10">
    <name type="scientific">Streptoalloteichus hindustanus</name>
    <dbReference type="NCBI Taxonomy" id="2017"/>
    <lineage>
        <taxon>Bacteria</taxon>
        <taxon>Bacillati</taxon>
        <taxon>Actinomycetota</taxon>
        <taxon>Actinomycetes</taxon>
        <taxon>Pseudonocardiales</taxon>
        <taxon>Pseudonocardiaceae</taxon>
        <taxon>Streptoalloteichus</taxon>
    </lineage>
</organism>
<keyword evidence="5" id="KW-0804">Transcription</keyword>
<dbReference type="Gene3D" id="1.10.1740.10">
    <property type="match status" value="1"/>
</dbReference>
<evidence type="ECO:0000256" key="4">
    <source>
        <dbReference type="ARBA" id="ARBA00023082"/>
    </source>
</evidence>
<evidence type="ECO:0000256" key="6">
    <source>
        <dbReference type="SAM" id="MobiDB-lite"/>
    </source>
</evidence>
<dbReference type="NCBIfam" id="NF007214">
    <property type="entry name" value="PRK09636.1"/>
    <property type="match status" value="1"/>
</dbReference>
<dbReference type="EMBL" id="FQVN01000002">
    <property type="protein sequence ID" value="SHF07739.1"/>
    <property type="molecule type" value="Genomic_DNA"/>
</dbReference>
<dbReference type="InterPro" id="IPR036388">
    <property type="entry name" value="WH-like_DNA-bd_sf"/>
</dbReference>
<keyword evidence="3" id="KW-0805">Transcription regulation</keyword>
<dbReference type="InterPro" id="IPR032710">
    <property type="entry name" value="NTF2-like_dom_sf"/>
</dbReference>
<dbReference type="InterPro" id="IPR013324">
    <property type="entry name" value="RNA_pol_sigma_r3/r4-like"/>
</dbReference>
<dbReference type="STRING" id="2017.SAMN05444320_102438"/>
<accession>A0A1M4YPI9</accession>
<dbReference type="CDD" id="cd06171">
    <property type="entry name" value="Sigma70_r4"/>
    <property type="match status" value="1"/>
</dbReference>
<dbReference type="NCBIfam" id="TIGR02937">
    <property type="entry name" value="sigma70-ECF"/>
    <property type="match status" value="1"/>
</dbReference>
<dbReference type="Pfam" id="PF08281">
    <property type="entry name" value="Sigma70_r4_2"/>
    <property type="match status" value="1"/>
</dbReference>
<evidence type="ECO:0000259" key="7">
    <source>
        <dbReference type="Pfam" id="PF04542"/>
    </source>
</evidence>
<dbReference type="Gene3D" id="1.10.10.10">
    <property type="entry name" value="Winged helix-like DNA-binding domain superfamily/Winged helix DNA-binding domain"/>
    <property type="match status" value="1"/>
</dbReference>
<name>A0A1M4YPI9_STRHI</name>
<reference evidence="9 10" key="1">
    <citation type="submission" date="2016-11" db="EMBL/GenBank/DDBJ databases">
        <authorList>
            <person name="Jaros S."/>
            <person name="Januszkiewicz K."/>
            <person name="Wedrychowicz H."/>
        </authorList>
    </citation>
    <scope>NUCLEOTIDE SEQUENCE [LARGE SCALE GENOMIC DNA]</scope>
    <source>
        <strain evidence="9 10">DSM 44523</strain>
    </source>
</reference>
<dbReference type="InterPro" id="IPR052704">
    <property type="entry name" value="ECF_Sigma-70_Domain"/>
</dbReference>
<dbReference type="AlphaFoldDB" id="A0A1M4YPI9"/>
<dbReference type="GO" id="GO:0003677">
    <property type="term" value="F:DNA binding"/>
    <property type="evidence" value="ECO:0007669"/>
    <property type="project" value="InterPro"/>
</dbReference>